<dbReference type="PROSITE" id="PS51085">
    <property type="entry name" value="2FE2S_FER_2"/>
    <property type="match status" value="1"/>
</dbReference>
<comment type="caution">
    <text evidence="2">The sequence shown here is derived from an EMBL/GenBank/DDBJ whole genome shotgun (WGS) entry which is preliminary data.</text>
</comment>
<proteinExistence type="predicted"/>
<dbReference type="Proteomes" id="UP000245657">
    <property type="component" value="Unassembled WGS sequence"/>
</dbReference>
<sequence>MPIVTFLPGFRKVEVSTSDSLMTAAQKAGLAINAVCGGVGKCGKCVMFHKSGRIRFDTERFREFFSQEERDAGAILSCEAYPEDDCQIMVPERTLIQSQQILMNVMGQETVLNPSIRKYYVQVQPPTLATPTSDLYRLLDAISGLDGPTSKQVYVPLEILRVIPSMLRDSGWKVTATIARLPAGYRMIEIEKGDTSSQLYGAAVDLGTTTVVAFLRDLNTGQVIGVGSAYNKQISCGEDILSRVNYSKRKGLGRLQELAVDSINAAITLAANNAGVDRDDICEVVIAGNTIMTHMLLAIDPSYMIEEPYVPVVRRSLTASAGRVGLSIKPEGSVFIFPAVSDFIGGDIVADIVASGMAESPDISLLIDIGTNFEVVLGNNEWMFACAGAAGPALEGGEVLFGMRANPGAIEKVSIDPATLDLRCETINGKKPVGICGSGLIDVLAELLRSCVIDRTGRINTTISHPRIRQGEYFPEFVLAWKDETGIGKDIVVTENDIKNLIMSKASTLAACIILMNQAGITREDIKNLYFAGGFGNYINKDNAITVGLIPEVPVDRIINLGNGAAEGANIALINRKMRKFVDDIAYRIGYVELNAEPTFMDEYTKGTFLPHTDLTLFPMVEKSLELCRLRVEAK</sequence>
<dbReference type="EMBL" id="QGMY01000007">
    <property type="protein sequence ID" value="PWR72280.1"/>
    <property type="molecule type" value="Genomic_DNA"/>
</dbReference>
<dbReference type="Pfam" id="PF14574">
    <property type="entry name" value="RACo_C_ter"/>
    <property type="match status" value="1"/>
</dbReference>
<dbReference type="SUPFAM" id="SSF54292">
    <property type="entry name" value="2Fe-2S ferredoxin-like"/>
    <property type="match status" value="1"/>
</dbReference>
<dbReference type="AlphaFoldDB" id="A0A2V2N0X3"/>
<dbReference type="SUPFAM" id="SSF53067">
    <property type="entry name" value="Actin-like ATPase domain"/>
    <property type="match status" value="1"/>
</dbReference>
<dbReference type="InterPro" id="IPR043129">
    <property type="entry name" value="ATPase_NBD"/>
</dbReference>
<dbReference type="InterPro" id="IPR036010">
    <property type="entry name" value="2Fe-2S_ferredoxin-like_sf"/>
</dbReference>
<evidence type="ECO:0000313" key="2">
    <source>
        <dbReference type="EMBL" id="PWR72280.1"/>
    </source>
</evidence>
<dbReference type="InterPro" id="IPR041414">
    <property type="entry name" value="Raco-like_middle"/>
</dbReference>
<dbReference type="RefSeq" id="WP_109968769.1">
    <property type="nucleotide sequence ID" value="NZ_CP176093.1"/>
</dbReference>
<dbReference type="InterPro" id="IPR052911">
    <property type="entry name" value="Corrinoid_activation_enz"/>
</dbReference>
<dbReference type="Gene3D" id="3.10.20.880">
    <property type="match status" value="1"/>
</dbReference>
<feature type="domain" description="2Fe-2S ferredoxin-type" evidence="1">
    <location>
        <begin position="2"/>
        <end position="94"/>
    </location>
</feature>
<dbReference type="PANTHER" id="PTHR42895">
    <property type="entry name" value="IRON-SULFUR CLUSTER-BINDING PROTEIN-RELATED"/>
    <property type="match status" value="1"/>
</dbReference>
<dbReference type="GeneID" id="97547835"/>
<dbReference type="Gene3D" id="3.30.420.480">
    <property type="entry name" value="Domain of unknown function (DUF4445)"/>
    <property type="match status" value="1"/>
</dbReference>
<reference evidence="2 3" key="1">
    <citation type="submission" date="2018-05" db="EMBL/GenBank/DDBJ databases">
        <title>Draft genome of Methanospirillum lacunae Ki8-1.</title>
        <authorList>
            <person name="Dueholm M.S."/>
            <person name="Nielsen P.H."/>
            <person name="Bakmann L.F."/>
            <person name="Otzen D.E."/>
        </authorList>
    </citation>
    <scope>NUCLEOTIDE SEQUENCE [LARGE SCALE GENOMIC DNA]</scope>
    <source>
        <strain evidence="2 3">Ki8-1</strain>
    </source>
</reference>
<dbReference type="OrthoDB" id="31557at2157"/>
<dbReference type="CDD" id="cd00207">
    <property type="entry name" value="fer2"/>
    <property type="match status" value="1"/>
</dbReference>
<organism evidence="2 3">
    <name type="scientific">Methanospirillum lacunae</name>
    <dbReference type="NCBI Taxonomy" id="668570"/>
    <lineage>
        <taxon>Archaea</taxon>
        <taxon>Methanobacteriati</taxon>
        <taxon>Methanobacteriota</taxon>
        <taxon>Stenosarchaea group</taxon>
        <taxon>Methanomicrobia</taxon>
        <taxon>Methanomicrobiales</taxon>
        <taxon>Methanospirillaceae</taxon>
        <taxon>Methanospirillum</taxon>
    </lineage>
</organism>
<dbReference type="InterPro" id="IPR012675">
    <property type="entry name" value="Beta-grasp_dom_sf"/>
</dbReference>
<gene>
    <name evidence="2" type="ORF">DK846_09910</name>
</gene>
<protein>
    <submittedName>
        <fullName evidence="2">Ferredoxin</fullName>
    </submittedName>
</protein>
<dbReference type="GO" id="GO:0051536">
    <property type="term" value="F:iron-sulfur cluster binding"/>
    <property type="evidence" value="ECO:0007669"/>
    <property type="project" value="InterPro"/>
</dbReference>
<dbReference type="PANTHER" id="PTHR42895:SF2">
    <property type="entry name" value="IRON-SULFUR CLUSTER PROTEIN"/>
    <property type="match status" value="1"/>
</dbReference>
<keyword evidence="3" id="KW-1185">Reference proteome</keyword>
<name>A0A2V2N0X3_9EURY</name>
<dbReference type="InterPro" id="IPR027980">
    <property type="entry name" value="RACo_C"/>
</dbReference>
<dbReference type="Pfam" id="PF17650">
    <property type="entry name" value="RACo_linker"/>
    <property type="match status" value="1"/>
</dbReference>
<accession>A0A2V2N0X3</accession>
<evidence type="ECO:0000313" key="3">
    <source>
        <dbReference type="Proteomes" id="UP000245657"/>
    </source>
</evidence>
<dbReference type="Gene3D" id="3.10.20.30">
    <property type="match status" value="1"/>
</dbReference>
<dbReference type="Pfam" id="PF17651">
    <property type="entry name" value="Raco_middle"/>
    <property type="match status" value="1"/>
</dbReference>
<dbReference type="Pfam" id="PF00111">
    <property type="entry name" value="Fer2"/>
    <property type="match status" value="1"/>
</dbReference>
<evidence type="ECO:0000259" key="1">
    <source>
        <dbReference type="PROSITE" id="PS51085"/>
    </source>
</evidence>
<dbReference type="InterPro" id="IPR042259">
    <property type="entry name" value="Raco-like_middle_sf"/>
</dbReference>
<dbReference type="InterPro" id="IPR001041">
    <property type="entry name" value="2Fe-2S_ferredoxin-type"/>
</dbReference>
<dbReference type="InterPro" id="IPR040506">
    <property type="entry name" value="RACo_linker"/>
</dbReference>